<keyword evidence="4" id="KW-1185">Reference proteome</keyword>
<proteinExistence type="predicted"/>
<dbReference type="AlphaFoldDB" id="E0VI35"/>
<feature type="compositionally biased region" description="Gly residues" evidence="1">
    <location>
        <begin position="12"/>
        <end position="30"/>
    </location>
</feature>
<organism>
    <name type="scientific">Pediculus humanus subsp. corporis</name>
    <name type="common">Body louse</name>
    <dbReference type="NCBI Taxonomy" id="121224"/>
    <lineage>
        <taxon>Eukaryota</taxon>
        <taxon>Metazoa</taxon>
        <taxon>Ecdysozoa</taxon>
        <taxon>Arthropoda</taxon>
        <taxon>Hexapoda</taxon>
        <taxon>Insecta</taxon>
        <taxon>Pterygota</taxon>
        <taxon>Neoptera</taxon>
        <taxon>Paraneoptera</taxon>
        <taxon>Psocodea</taxon>
        <taxon>Troctomorpha</taxon>
        <taxon>Phthiraptera</taxon>
        <taxon>Anoplura</taxon>
        <taxon>Pediculidae</taxon>
        <taxon>Pediculus</taxon>
    </lineage>
</organism>
<reference evidence="2" key="2">
    <citation type="submission" date="2007-04" db="EMBL/GenBank/DDBJ databases">
        <title>The genome of the human body louse.</title>
        <authorList>
            <consortium name="The Human Body Louse Genome Consortium"/>
            <person name="Kirkness E."/>
            <person name="Walenz B."/>
            <person name="Hass B."/>
            <person name="Bruggner R."/>
            <person name="Strausberg R."/>
        </authorList>
    </citation>
    <scope>NUCLEOTIDE SEQUENCE</scope>
    <source>
        <strain evidence="2">USDA</strain>
    </source>
</reference>
<name>E0VI35_PEDHC</name>
<dbReference type="EMBL" id="AAZO01002548">
    <property type="status" value="NOT_ANNOTATED_CDS"/>
    <property type="molecule type" value="Genomic_DNA"/>
</dbReference>
<gene>
    <name evidence="3" type="primary">8237739</name>
    <name evidence="2" type="ORF">Phum_PHUM220520</name>
</gene>
<sequence length="92" mass="9625">MSNPGTKTGTATGTGGGGAGGGGGGGNGGETGREEFQMCENCMGKPNGNMTKSDEIEKFFESLPYYVPICDHCKTQYNFSVMQLPVDMIKSE</sequence>
<dbReference type="CTD" id="8237739"/>
<protein>
    <submittedName>
        <fullName evidence="2 3">Uncharacterized protein</fullName>
    </submittedName>
</protein>
<reference evidence="3" key="3">
    <citation type="submission" date="2020-05" db="UniProtKB">
        <authorList>
            <consortium name="EnsemblMetazoa"/>
        </authorList>
    </citation>
    <scope>IDENTIFICATION</scope>
    <source>
        <strain evidence="3">USDA</strain>
    </source>
</reference>
<dbReference type="EMBL" id="DS235184">
    <property type="protein sequence ID" value="EEB13041.1"/>
    <property type="molecule type" value="Genomic_DNA"/>
</dbReference>
<dbReference type="InParanoid" id="E0VI35"/>
<dbReference type="RefSeq" id="XP_002425779.1">
    <property type="nucleotide sequence ID" value="XM_002425734.1"/>
</dbReference>
<dbReference type="EnsemblMetazoa" id="PHUM220520-RA">
    <property type="protein sequence ID" value="PHUM220520-PA"/>
    <property type="gene ID" value="PHUM220520"/>
</dbReference>
<feature type="compositionally biased region" description="Low complexity" evidence="1">
    <location>
        <begin position="1"/>
        <end position="11"/>
    </location>
</feature>
<evidence type="ECO:0000313" key="2">
    <source>
        <dbReference type="EMBL" id="EEB13041.1"/>
    </source>
</evidence>
<dbReference type="HOGENOM" id="CLU_2415883_0_0_1"/>
<evidence type="ECO:0000313" key="3">
    <source>
        <dbReference type="EnsemblMetazoa" id="PHUM220520-PA"/>
    </source>
</evidence>
<dbReference type="GeneID" id="8237739"/>
<feature type="region of interest" description="Disordered" evidence="1">
    <location>
        <begin position="1"/>
        <end position="33"/>
    </location>
</feature>
<evidence type="ECO:0000256" key="1">
    <source>
        <dbReference type="SAM" id="MobiDB-lite"/>
    </source>
</evidence>
<accession>E0VI35</accession>
<reference evidence="2" key="1">
    <citation type="submission" date="2007-04" db="EMBL/GenBank/DDBJ databases">
        <title>Annotation of Pediculus humanus corporis strain USDA.</title>
        <authorList>
            <person name="Kirkness E."/>
            <person name="Hannick L."/>
            <person name="Hass B."/>
            <person name="Bruggner R."/>
            <person name="Lawson D."/>
            <person name="Bidwell S."/>
            <person name="Joardar V."/>
            <person name="Caler E."/>
            <person name="Walenz B."/>
            <person name="Inman J."/>
            <person name="Schobel S."/>
            <person name="Galinsky K."/>
            <person name="Amedeo P."/>
            <person name="Strausberg R."/>
        </authorList>
    </citation>
    <scope>NUCLEOTIDE SEQUENCE</scope>
    <source>
        <strain evidence="2">USDA</strain>
    </source>
</reference>
<evidence type="ECO:0000313" key="4">
    <source>
        <dbReference type="Proteomes" id="UP000009046"/>
    </source>
</evidence>
<dbReference type="VEuPathDB" id="VectorBase:PHUM220520"/>
<dbReference type="Proteomes" id="UP000009046">
    <property type="component" value="Unassembled WGS sequence"/>
</dbReference>
<dbReference type="KEGG" id="phu:Phum_PHUM220520"/>